<name>A0A0F9Q281_9ZZZZ</name>
<organism evidence="3">
    <name type="scientific">marine sediment metagenome</name>
    <dbReference type="NCBI Taxonomy" id="412755"/>
    <lineage>
        <taxon>unclassified sequences</taxon>
        <taxon>metagenomes</taxon>
        <taxon>ecological metagenomes</taxon>
    </lineage>
</organism>
<dbReference type="InterPro" id="IPR001789">
    <property type="entry name" value="Sig_transdc_resp-reg_receiver"/>
</dbReference>
<evidence type="ECO:0000259" key="2">
    <source>
        <dbReference type="PROSITE" id="PS51832"/>
    </source>
</evidence>
<sequence>MHKEKLMKDHPVILIVDDNLQNIELMQAYLEPKGYKTVTATGGQQALDILANQPIDLILLDIMMPGMNGFEVTRRVRGDALLKLLPIVLITALRETKERVKGIDAGCDDFITKPVDKNELLSRVKSLLKIKDYNDLRTNYQKQLEAEVAQRTESLKQAMLSLKEASLETINRLTKAAEYKDEETGAHIKRMSLYSEAVARSYGLDETTVENILFSASMHDLGKISTPDHILLKAGQLDAAEWEIMKQHTVVGANILSGSDSEVIKLGEIIARSHHEKWDGSGYPDGLKGNEIPISARVVAIADVFDALSSKRPYKKSFSQEKTFAIIKDGSGNHFDPAVVDAFFAVQEEILAIKQKYAEK</sequence>
<gene>
    <name evidence="3" type="ORF">LCGC14_0827360</name>
</gene>
<dbReference type="Pfam" id="PF13487">
    <property type="entry name" value="HD_5"/>
    <property type="match status" value="1"/>
</dbReference>
<proteinExistence type="predicted"/>
<comment type="caution">
    <text evidence="3">The sequence shown here is derived from an EMBL/GenBank/DDBJ whole genome shotgun (WGS) entry which is preliminary data.</text>
</comment>
<dbReference type="GO" id="GO:0000160">
    <property type="term" value="P:phosphorelay signal transduction system"/>
    <property type="evidence" value="ECO:0007669"/>
    <property type="project" value="InterPro"/>
</dbReference>
<dbReference type="Pfam" id="PF00072">
    <property type="entry name" value="Response_reg"/>
    <property type="match status" value="1"/>
</dbReference>
<evidence type="ECO:0000259" key="1">
    <source>
        <dbReference type="PROSITE" id="PS50110"/>
    </source>
</evidence>
<feature type="domain" description="HD-GYP" evidence="2">
    <location>
        <begin position="162"/>
        <end position="359"/>
    </location>
</feature>
<dbReference type="InterPro" id="IPR052020">
    <property type="entry name" value="Cyclic_di-GMP/3'3'-cGAMP_PDE"/>
</dbReference>
<dbReference type="SUPFAM" id="SSF52172">
    <property type="entry name" value="CheY-like"/>
    <property type="match status" value="1"/>
</dbReference>
<evidence type="ECO:0000313" key="3">
    <source>
        <dbReference type="EMBL" id="KKN31102.1"/>
    </source>
</evidence>
<protein>
    <recommendedName>
        <fullName evidence="4">Response regulator receiver modulated metal dependent phosphohydrolase</fullName>
    </recommendedName>
</protein>
<dbReference type="CDD" id="cd17538">
    <property type="entry name" value="REC_D1_PleD-like"/>
    <property type="match status" value="1"/>
</dbReference>
<dbReference type="InterPro" id="IPR011006">
    <property type="entry name" value="CheY-like_superfamily"/>
</dbReference>
<dbReference type="PROSITE" id="PS51832">
    <property type="entry name" value="HD_GYP"/>
    <property type="match status" value="1"/>
</dbReference>
<dbReference type="PANTHER" id="PTHR45228">
    <property type="entry name" value="CYCLIC DI-GMP PHOSPHODIESTERASE TM_0186-RELATED"/>
    <property type="match status" value="1"/>
</dbReference>
<dbReference type="Gene3D" id="1.10.3210.10">
    <property type="entry name" value="Hypothetical protein af1432"/>
    <property type="match status" value="1"/>
</dbReference>
<dbReference type="InterPro" id="IPR037522">
    <property type="entry name" value="HD_GYP_dom"/>
</dbReference>
<evidence type="ECO:0008006" key="4">
    <source>
        <dbReference type="Google" id="ProtNLM"/>
    </source>
</evidence>
<dbReference type="SMART" id="SM00448">
    <property type="entry name" value="REC"/>
    <property type="match status" value="1"/>
</dbReference>
<dbReference type="CDD" id="cd00077">
    <property type="entry name" value="HDc"/>
    <property type="match status" value="1"/>
</dbReference>
<dbReference type="Gene3D" id="3.40.50.2300">
    <property type="match status" value="1"/>
</dbReference>
<accession>A0A0F9Q281</accession>
<dbReference type="EMBL" id="LAZR01002356">
    <property type="protein sequence ID" value="KKN31102.1"/>
    <property type="molecule type" value="Genomic_DNA"/>
</dbReference>
<dbReference type="SMART" id="SM00471">
    <property type="entry name" value="HDc"/>
    <property type="match status" value="1"/>
</dbReference>
<reference evidence="3" key="1">
    <citation type="journal article" date="2015" name="Nature">
        <title>Complex archaea that bridge the gap between prokaryotes and eukaryotes.</title>
        <authorList>
            <person name="Spang A."/>
            <person name="Saw J.H."/>
            <person name="Jorgensen S.L."/>
            <person name="Zaremba-Niedzwiedzka K."/>
            <person name="Martijn J."/>
            <person name="Lind A.E."/>
            <person name="van Eijk R."/>
            <person name="Schleper C."/>
            <person name="Guy L."/>
            <person name="Ettema T.J."/>
        </authorList>
    </citation>
    <scope>NUCLEOTIDE SEQUENCE</scope>
</reference>
<dbReference type="InterPro" id="IPR003607">
    <property type="entry name" value="HD/PDEase_dom"/>
</dbReference>
<dbReference type="AlphaFoldDB" id="A0A0F9Q281"/>
<dbReference type="PROSITE" id="PS50110">
    <property type="entry name" value="RESPONSE_REGULATORY"/>
    <property type="match status" value="1"/>
</dbReference>
<dbReference type="SUPFAM" id="SSF109604">
    <property type="entry name" value="HD-domain/PDEase-like"/>
    <property type="match status" value="1"/>
</dbReference>
<feature type="domain" description="Response regulatory" evidence="1">
    <location>
        <begin position="12"/>
        <end position="128"/>
    </location>
</feature>